<dbReference type="Gene3D" id="1.10.405.20">
    <property type="match status" value="1"/>
</dbReference>
<evidence type="ECO:0000313" key="2">
    <source>
        <dbReference type="EMBL" id="ORX68378.1"/>
    </source>
</evidence>
<dbReference type="InterPro" id="IPR050464">
    <property type="entry name" value="Zeta_carotene_desat/Oxidored"/>
</dbReference>
<dbReference type="AlphaFoldDB" id="A0A1Y1W4Q5"/>
<reference evidence="2 3" key="1">
    <citation type="submission" date="2016-07" db="EMBL/GenBank/DDBJ databases">
        <title>Pervasive Adenine N6-methylation of Active Genes in Fungi.</title>
        <authorList>
            <consortium name="DOE Joint Genome Institute"/>
            <person name="Mondo S.J."/>
            <person name="Dannebaum R.O."/>
            <person name="Kuo R.C."/>
            <person name="Labutti K."/>
            <person name="Haridas S."/>
            <person name="Kuo A."/>
            <person name="Salamov A."/>
            <person name="Ahrendt S.R."/>
            <person name="Lipzen A."/>
            <person name="Sullivan W."/>
            <person name="Andreopoulos W.B."/>
            <person name="Clum A."/>
            <person name="Lindquist E."/>
            <person name="Daum C."/>
            <person name="Ramamoorthy G.K."/>
            <person name="Gryganskyi A."/>
            <person name="Culley D."/>
            <person name="Magnuson J.K."/>
            <person name="James T.Y."/>
            <person name="O'Malley M.A."/>
            <person name="Stajich J.E."/>
            <person name="Spatafora J.W."/>
            <person name="Visel A."/>
            <person name="Grigoriev I.V."/>
        </authorList>
    </citation>
    <scope>NUCLEOTIDE SEQUENCE [LARGE SCALE GENOMIC DNA]</scope>
    <source>
        <strain evidence="2 3">ATCC 12442</strain>
    </source>
</reference>
<dbReference type="InterPro" id="IPR002937">
    <property type="entry name" value="Amino_oxidase"/>
</dbReference>
<gene>
    <name evidence="2" type="ORF">DL89DRAFT_285132</name>
</gene>
<dbReference type="SUPFAM" id="SSF51905">
    <property type="entry name" value="FAD/NAD(P)-binding domain"/>
    <property type="match status" value="1"/>
</dbReference>
<proteinExistence type="predicted"/>
<dbReference type="GO" id="GO:0016491">
    <property type="term" value="F:oxidoreductase activity"/>
    <property type="evidence" value="ECO:0007669"/>
    <property type="project" value="InterPro"/>
</dbReference>
<protein>
    <recommendedName>
        <fullName evidence="1">Amine oxidase domain-containing protein</fullName>
    </recommendedName>
</protein>
<dbReference type="PANTHER" id="PTHR42923:SF17">
    <property type="entry name" value="AMINE OXIDASE DOMAIN-CONTAINING PROTEIN"/>
    <property type="match status" value="1"/>
</dbReference>
<organism evidence="2 3">
    <name type="scientific">Linderina pennispora</name>
    <dbReference type="NCBI Taxonomy" id="61395"/>
    <lineage>
        <taxon>Eukaryota</taxon>
        <taxon>Fungi</taxon>
        <taxon>Fungi incertae sedis</taxon>
        <taxon>Zoopagomycota</taxon>
        <taxon>Kickxellomycotina</taxon>
        <taxon>Kickxellomycetes</taxon>
        <taxon>Kickxellales</taxon>
        <taxon>Kickxellaceae</taxon>
        <taxon>Linderina</taxon>
    </lineage>
</organism>
<dbReference type="EMBL" id="MCFD01000010">
    <property type="protein sequence ID" value="ORX68378.1"/>
    <property type="molecule type" value="Genomic_DNA"/>
</dbReference>
<comment type="caution">
    <text evidence="2">The sequence shown here is derived from an EMBL/GenBank/DDBJ whole genome shotgun (WGS) entry which is preliminary data.</text>
</comment>
<keyword evidence="3" id="KW-1185">Reference proteome</keyword>
<name>A0A1Y1W4Q5_9FUNG</name>
<accession>A0A1Y1W4Q5</accession>
<dbReference type="PANTHER" id="PTHR42923">
    <property type="entry name" value="PROTOPORPHYRINOGEN OXIDASE"/>
    <property type="match status" value="1"/>
</dbReference>
<dbReference type="Pfam" id="PF01593">
    <property type="entry name" value="Amino_oxidase"/>
    <property type="match status" value="1"/>
</dbReference>
<dbReference type="InterPro" id="IPR036188">
    <property type="entry name" value="FAD/NAD-bd_sf"/>
</dbReference>
<dbReference type="STRING" id="61395.A0A1Y1W4Q5"/>
<dbReference type="OrthoDB" id="5977668at2759"/>
<dbReference type="Gene3D" id="3.50.50.60">
    <property type="entry name" value="FAD/NAD(P)-binding domain"/>
    <property type="match status" value="1"/>
</dbReference>
<dbReference type="RefSeq" id="XP_040742192.1">
    <property type="nucleotide sequence ID" value="XM_040889809.1"/>
</dbReference>
<sequence>MDAGSLTVGSVRVDVPFRVFNPDYYPYLYAMYQHLGIGFAAADYSLAFTRNGSALWSYTNLGVRDFQVPIPDSLGSSAEWAQLLYLCARTLKQPEMLYAGSDLDKIGIGAYLEREGYSQRFVELEFVPFLASLFTCSLSAAAAYPANTVLHFTARAVFGARLRKAQHGVQEVCERLTQTVSHVRCNACVESVLAKGDRVEVHVDGKAEEFDCAVIATPADTAARLLGGSGVGEALRAVQYEDAVVVTHGDDSVMPRERASWRGVNIGTVQGQAQAMASHWINYVERTRSIRWCPWTSRWC</sequence>
<dbReference type="GeneID" id="63806457"/>
<feature type="domain" description="Amine oxidase" evidence="1">
    <location>
        <begin position="87"/>
        <end position="254"/>
    </location>
</feature>
<dbReference type="Proteomes" id="UP000193922">
    <property type="component" value="Unassembled WGS sequence"/>
</dbReference>
<evidence type="ECO:0000313" key="3">
    <source>
        <dbReference type="Proteomes" id="UP000193922"/>
    </source>
</evidence>
<evidence type="ECO:0000259" key="1">
    <source>
        <dbReference type="Pfam" id="PF01593"/>
    </source>
</evidence>